<evidence type="ECO:0000256" key="1">
    <source>
        <dbReference type="ARBA" id="ARBA00001971"/>
    </source>
</evidence>
<dbReference type="GO" id="GO:0016705">
    <property type="term" value="F:oxidoreductase activity, acting on paired donors, with incorporation or reduction of molecular oxygen"/>
    <property type="evidence" value="ECO:0007669"/>
    <property type="project" value="InterPro"/>
</dbReference>
<evidence type="ECO:0000256" key="3">
    <source>
        <dbReference type="ARBA" id="ARBA00010617"/>
    </source>
</evidence>
<evidence type="ECO:0000256" key="2">
    <source>
        <dbReference type="ARBA" id="ARBA00005179"/>
    </source>
</evidence>
<dbReference type="InterPro" id="IPR001128">
    <property type="entry name" value="Cyt_P450"/>
</dbReference>
<keyword evidence="4 9" id="KW-0349">Heme</keyword>
<keyword evidence="11" id="KW-1185">Reference proteome</keyword>
<feature type="binding site" description="axial binding residue" evidence="9">
    <location>
        <position position="489"/>
    </location>
    <ligand>
        <name>heme</name>
        <dbReference type="ChEBI" id="CHEBI:30413"/>
    </ligand>
    <ligandPart>
        <name>Fe</name>
        <dbReference type="ChEBI" id="CHEBI:18248"/>
    </ligandPart>
</feature>
<dbReference type="GO" id="GO:0005506">
    <property type="term" value="F:iron ion binding"/>
    <property type="evidence" value="ECO:0007669"/>
    <property type="project" value="InterPro"/>
</dbReference>
<dbReference type="PRINTS" id="PR00385">
    <property type="entry name" value="P450"/>
</dbReference>
<evidence type="ECO:0000256" key="6">
    <source>
        <dbReference type="ARBA" id="ARBA00023002"/>
    </source>
</evidence>
<keyword evidence="6" id="KW-0560">Oxidoreductase</keyword>
<evidence type="ECO:0000256" key="5">
    <source>
        <dbReference type="ARBA" id="ARBA00022723"/>
    </source>
</evidence>
<comment type="caution">
    <text evidence="10">The sequence shown here is derived from an EMBL/GenBank/DDBJ whole genome shotgun (WGS) entry which is preliminary data.</text>
</comment>
<sequence length="549" mass="62028">MHIHFLQMLQYVVLSLITYCLWKLWRWSLSSSPSPLDNIHGPPSPSWIAGHMLQIYDKQGWEFHRTLQMEYGPVSRLQSMFGRPMLCVYDPVAMHSIVVKDQHIYEEMGWFMNFALDSFGPGLLSTTGETHRKQRKMLSPVFSSKNLRRITPVFYEVVSRLKSAINSRLESGEQEVDIAHYMGRTASELIGKAALGYSVDKLTEEDHDPYGEALKSFVPAMTSFSQYLQVYRLMRPVIPEALRRPILNLLPSRRVKRFLNVIDTMHEYATKIYTEKKRVAYSMGAGEEADEKARDLITILLRANAGASAVDALPEDELIAQLSILMFAATDTTSNALTLILERLSENPNVQEKLRTEIAEAKSAHDGGDIPYDELMSLPYLDAVCRETLRVYVPAQLRIREARTDVVLPLSKSIHGIDGTEMDSIYVPKDTLIFVAVQASNVNPDLWGADAREWRPERWLEPLPEAITEAKIPGIYSNLMTFWGGGRSCIGFIFSQLEMKVVLAELIAAFAFEKTDAPVVWNLGEVVHPTIGTESAHPSYPMKVTIVKS</sequence>
<dbReference type="PANTHER" id="PTHR24305:SF166">
    <property type="entry name" value="CYTOCHROME P450 12A4, MITOCHONDRIAL-RELATED"/>
    <property type="match status" value="1"/>
</dbReference>
<comment type="cofactor">
    <cofactor evidence="1 9">
        <name>heme</name>
        <dbReference type="ChEBI" id="CHEBI:30413"/>
    </cofactor>
</comment>
<protein>
    <recommendedName>
        <fullName evidence="12">Cytochrome P450</fullName>
    </recommendedName>
</protein>
<dbReference type="Gene3D" id="1.10.630.10">
    <property type="entry name" value="Cytochrome P450"/>
    <property type="match status" value="1"/>
</dbReference>
<keyword evidence="8" id="KW-0503">Monooxygenase</keyword>
<evidence type="ECO:0000256" key="7">
    <source>
        <dbReference type="ARBA" id="ARBA00023004"/>
    </source>
</evidence>
<organism evidence="10 11">
    <name type="scientific">Trametes cubensis</name>
    <dbReference type="NCBI Taxonomy" id="1111947"/>
    <lineage>
        <taxon>Eukaryota</taxon>
        <taxon>Fungi</taxon>
        <taxon>Dikarya</taxon>
        <taxon>Basidiomycota</taxon>
        <taxon>Agaricomycotina</taxon>
        <taxon>Agaricomycetes</taxon>
        <taxon>Polyporales</taxon>
        <taxon>Polyporaceae</taxon>
        <taxon>Trametes</taxon>
    </lineage>
</organism>
<evidence type="ECO:0000313" key="11">
    <source>
        <dbReference type="Proteomes" id="UP001215151"/>
    </source>
</evidence>
<evidence type="ECO:0000313" key="10">
    <source>
        <dbReference type="EMBL" id="KAJ8473372.1"/>
    </source>
</evidence>
<dbReference type="PRINTS" id="PR00463">
    <property type="entry name" value="EP450I"/>
</dbReference>
<evidence type="ECO:0008006" key="12">
    <source>
        <dbReference type="Google" id="ProtNLM"/>
    </source>
</evidence>
<keyword evidence="7 9" id="KW-0408">Iron</keyword>
<evidence type="ECO:0000256" key="8">
    <source>
        <dbReference type="ARBA" id="ARBA00023033"/>
    </source>
</evidence>
<dbReference type="SUPFAM" id="SSF48264">
    <property type="entry name" value="Cytochrome P450"/>
    <property type="match status" value="1"/>
</dbReference>
<dbReference type="EMBL" id="JAPEVG010000225">
    <property type="protein sequence ID" value="KAJ8473372.1"/>
    <property type="molecule type" value="Genomic_DNA"/>
</dbReference>
<dbReference type="InterPro" id="IPR036396">
    <property type="entry name" value="Cyt_P450_sf"/>
</dbReference>
<keyword evidence="5 9" id="KW-0479">Metal-binding</keyword>
<reference evidence="10" key="1">
    <citation type="submission" date="2022-11" db="EMBL/GenBank/DDBJ databases">
        <title>Genome Sequence of Cubamyces cubensis.</title>
        <authorList>
            <person name="Buettner E."/>
        </authorList>
    </citation>
    <scope>NUCLEOTIDE SEQUENCE</scope>
    <source>
        <strain evidence="10">MPL-01</strain>
    </source>
</reference>
<evidence type="ECO:0000256" key="4">
    <source>
        <dbReference type="ARBA" id="ARBA00022617"/>
    </source>
</evidence>
<name>A0AAD7TP93_9APHY</name>
<dbReference type="Pfam" id="PF00067">
    <property type="entry name" value="p450"/>
    <property type="match status" value="1"/>
</dbReference>
<comment type="similarity">
    <text evidence="3">Belongs to the cytochrome P450 family.</text>
</comment>
<dbReference type="InterPro" id="IPR050121">
    <property type="entry name" value="Cytochrome_P450_monoxygenase"/>
</dbReference>
<accession>A0AAD7TP93</accession>
<comment type="pathway">
    <text evidence="2">Secondary metabolite biosynthesis.</text>
</comment>
<dbReference type="GO" id="GO:0004497">
    <property type="term" value="F:monooxygenase activity"/>
    <property type="evidence" value="ECO:0007669"/>
    <property type="project" value="UniProtKB-KW"/>
</dbReference>
<evidence type="ECO:0000256" key="9">
    <source>
        <dbReference type="PIRSR" id="PIRSR602401-1"/>
    </source>
</evidence>
<dbReference type="GO" id="GO:0020037">
    <property type="term" value="F:heme binding"/>
    <property type="evidence" value="ECO:0007669"/>
    <property type="project" value="InterPro"/>
</dbReference>
<dbReference type="AlphaFoldDB" id="A0AAD7TP93"/>
<dbReference type="Proteomes" id="UP001215151">
    <property type="component" value="Unassembled WGS sequence"/>
</dbReference>
<dbReference type="PANTHER" id="PTHR24305">
    <property type="entry name" value="CYTOCHROME P450"/>
    <property type="match status" value="1"/>
</dbReference>
<gene>
    <name evidence="10" type="ORF">ONZ51_g7904</name>
</gene>
<proteinExistence type="inferred from homology"/>
<dbReference type="InterPro" id="IPR002401">
    <property type="entry name" value="Cyt_P450_E_grp-I"/>
</dbReference>